<dbReference type="KEGG" id="cbr:CBG_25198"/>
<dbReference type="AlphaFoldDB" id="B6IJF7"/>
<dbReference type="RefSeq" id="XP_045099598.1">
    <property type="nucleotide sequence ID" value="XM_045242626.1"/>
</dbReference>
<keyword evidence="3" id="KW-1185">Reference proteome</keyword>
<protein>
    <submittedName>
        <fullName evidence="2">Protein CBG25198</fullName>
    </submittedName>
</protein>
<sequence>MMHSSITRTIYHNSNVNLGPSCMCALSDKSMERDFSEEGCRCHTNKKTKKFLNQNLEKIQKSEIFENSKTQNSEKHKKFKNPKQ</sequence>
<accession>B6IJF7</accession>
<organism evidence="2 3">
    <name type="scientific">Caenorhabditis briggsae</name>
    <dbReference type="NCBI Taxonomy" id="6238"/>
    <lineage>
        <taxon>Eukaryota</taxon>
        <taxon>Metazoa</taxon>
        <taxon>Ecdysozoa</taxon>
        <taxon>Nematoda</taxon>
        <taxon>Chromadorea</taxon>
        <taxon>Rhabditida</taxon>
        <taxon>Rhabditina</taxon>
        <taxon>Rhabditomorpha</taxon>
        <taxon>Rhabditoidea</taxon>
        <taxon>Rhabditidae</taxon>
        <taxon>Peloderinae</taxon>
        <taxon>Caenorhabditis</taxon>
    </lineage>
</organism>
<dbReference type="GeneID" id="68916695"/>
<feature type="compositionally biased region" description="Basic residues" evidence="1">
    <location>
        <begin position="75"/>
        <end position="84"/>
    </location>
</feature>
<gene>
    <name evidence="2" type="ORF">CBG25198</name>
    <name evidence="2" type="ORF">CBG_25198</name>
</gene>
<reference evidence="2 3" key="2">
    <citation type="journal article" date="2011" name="PLoS Genet.">
        <title>Caenorhabditis briggsae recombinant inbred line genotypes reveal inter-strain incompatibility and the evolution of recombination.</title>
        <authorList>
            <person name="Ross J.A."/>
            <person name="Koboldt D.C."/>
            <person name="Staisch J.E."/>
            <person name="Chamberlin H.M."/>
            <person name="Gupta B.P."/>
            <person name="Miller R.D."/>
            <person name="Baird S.E."/>
            <person name="Haag E.S."/>
        </authorList>
    </citation>
    <scope>NUCLEOTIDE SEQUENCE [LARGE SCALE GENOMIC DNA]</scope>
    <source>
        <strain evidence="2 3">AF16</strain>
    </source>
</reference>
<dbReference type="Proteomes" id="UP000008549">
    <property type="component" value="Unassembled WGS sequence"/>
</dbReference>
<dbReference type="HOGENOM" id="CLU_2529477_0_0_1"/>
<feature type="region of interest" description="Disordered" evidence="1">
    <location>
        <begin position="62"/>
        <end position="84"/>
    </location>
</feature>
<name>B6IJF7_CAEBR</name>
<dbReference type="InParanoid" id="B6IJF7"/>
<evidence type="ECO:0000313" key="3">
    <source>
        <dbReference type="Proteomes" id="UP000008549"/>
    </source>
</evidence>
<proteinExistence type="predicted"/>
<reference evidence="2 3" key="1">
    <citation type="journal article" date="2003" name="PLoS Biol.">
        <title>The genome sequence of Caenorhabditis briggsae: a platform for comparative genomics.</title>
        <authorList>
            <person name="Stein L.D."/>
            <person name="Bao Z."/>
            <person name="Blasiar D."/>
            <person name="Blumenthal T."/>
            <person name="Brent M.R."/>
            <person name="Chen N."/>
            <person name="Chinwalla A."/>
            <person name="Clarke L."/>
            <person name="Clee C."/>
            <person name="Coghlan A."/>
            <person name="Coulson A."/>
            <person name="D'Eustachio P."/>
            <person name="Fitch D.H."/>
            <person name="Fulton L.A."/>
            <person name="Fulton R.E."/>
            <person name="Griffiths-Jones S."/>
            <person name="Harris T.W."/>
            <person name="Hillier L.W."/>
            <person name="Kamath R."/>
            <person name="Kuwabara P.E."/>
            <person name="Mardis E.R."/>
            <person name="Marra M.A."/>
            <person name="Miner T.L."/>
            <person name="Minx P."/>
            <person name="Mullikin J.C."/>
            <person name="Plumb R.W."/>
            <person name="Rogers J."/>
            <person name="Schein J.E."/>
            <person name="Sohrmann M."/>
            <person name="Spieth J."/>
            <person name="Stajich J.E."/>
            <person name="Wei C."/>
            <person name="Willey D."/>
            <person name="Wilson R.K."/>
            <person name="Durbin R."/>
            <person name="Waterston R.H."/>
        </authorList>
    </citation>
    <scope>NUCLEOTIDE SEQUENCE [LARGE SCALE GENOMIC DNA]</scope>
    <source>
        <strain evidence="2 3">AF16</strain>
    </source>
</reference>
<evidence type="ECO:0000256" key="1">
    <source>
        <dbReference type="SAM" id="MobiDB-lite"/>
    </source>
</evidence>
<dbReference type="EMBL" id="HE600904">
    <property type="protein sequence ID" value="CAS00037.1"/>
    <property type="molecule type" value="Genomic_DNA"/>
</dbReference>
<evidence type="ECO:0000313" key="2">
    <source>
        <dbReference type="EMBL" id="CAS00037.1"/>
    </source>
</evidence>
<dbReference type="CTD" id="68916695"/>